<dbReference type="Proteomes" id="UP000000321">
    <property type="component" value="Unassembled WGS sequence"/>
</dbReference>
<name>Q1YL02_AURMS</name>
<feature type="domain" description="Integrase catalytic" evidence="1">
    <location>
        <begin position="126"/>
        <end position="201"/>
    </location>
</feature>
<dbReference type="PROSITE" id="PS50994">
    <property type="entry name" value="INTEGRASE"/>
    <property type="match status" value="1"/>
</dbReference>
<reference evidence="2 3" key="1">
    <citation type="journal article" date="2008" name="Appl. Environ. Microbiol.">
        <title>Genomic insights into Mn(II) oxidation by the marine alphaproteobacterium Aurantimonas sp. strain SI85-9A1.</title>
        <authorList>
            <person name="Dick G.J."/>
            <person name="Podell S."/>
            <person name="Johnson H.A."/>
            <person name="Rivera-Espinoza Y."/>
            <person name="Bernier-Latmani R."/>
            <person name="McCarthy J.K."/>
            <person name="Torpey J.W."/>
            <person name="Clement B.G."/>
            <person name="Gaasterland T."/>
            <person name="Tebo B.M."/>
        </authorList>
    </citation>
    <scope>NUCLEOTIDE SEQUENCE [LARGE SCALE GENOMIC DNA]</scope>
    <source>
        <strain evidence="2 3">SI85-9A1</strain>
    </source>
</reference>
<dbReference type="NCBIfam" id="NF033516">
    <property type="entry name" value="transpos_IS3"/>
    <property type="match status" value="1"/>
</dbReference>
<gene>
    <name evidence="2" type="ORF">SI859A1_00490</name>
</gene>
<dbReference type="InterPro" id="IPR012337">
    <property type="entry name" value="RNaseH-like_sf"/>
</dbReference>
<dbReference type="AlphaFoldDB" id="Q1YL02"/>
<evidence type="ECO:0000259" key="1">
    <source>
        <dbReference type="PROSITE" id="PS50994"/>
    </source>
</evidence>
<dbReference type="InterPro" id="IPR050900">
    <property type="entry name" value="Transposase_IS3/IS150/IS904"/>
</dbReference>
<dbReference type="InterPro" id="IPR048020">
    <property type="entry name" value="Transpos_IS3"/>
</dbReference>
<sequence length="201" mass="23290">MTAFIDNHRDVYGVEPICRVLPIAPSTYHEHAARKRDPSRRPAREHRDGKLCEDIRRVFETNFGVYGVRKVWRQMKREGIDVARCTVARLMRSMGLKGVVRGKPVKTTISDKATPCPLDRVNRQFQAPRPNALWVSDFTYVATWRGFVYVAFVIDTFARRIVGWRVSRTAHTDFVLDALEQALHDRRPYAGDGRDCQEFRV</sequence>
<dbReference type="GO" id="GO:0015074">
    <property type="term" value="P:DNA integration"/>
    <property type="evidence" value="ECO:0007669"/>
    <property type="project" value="InterPro"/>
</dbReference>
<protein>
    <submittedName>
        <fullName evidence="2">Transposase</fullName>
    </submittedName>
</protein>
<dbReference type="Pfam" id="PF13276">
    <property type="entry name" value="HTH_21"/>
    <property type="match status" value="1"/>
</dbReference>
<comment type="caution">
    <text evidence="2">The sequence shown here is derived from an EMBL/GenBank/DDBJ whole genome shotgun (WGS) entry which is preliminary data.</text>
</comment>
<proteinExistence type="predicted"/>
<dbReference type="InterPro" id="IPR036397">
    <property type="entry name" value="RNaseH_sf"/>
</dbReference>
<keyword evidence="3" id="KW-1185">Reference proteome</keyword>
<dbReference type="InterPro" id="IPR001584">
    <property type="entry name" value="Integrase_cat-core"/>
</dbReference>
<dbReference type="InterPro" id="IPR025948">
    <property type="entry name" value="HTH-like_dom"/>
</dbReference>
<dbReference type="PANTHER" id="PTHR46889">
    <property type="entry name" value="TRANSPOSASE INSF FOR INSERTION SEQUENCE IS3B-RELATED"/>
    <property type="match status" value="1"/>
</dbReference>
<dbReference type="SUPFAM" id="SSF53098">
    <property type="entry name" value="Ribonuclease H-like"/>
    <property type="match status" value="1"/>
</dbReference>
<dbReference type="HOGENOM" id="CLU_027402_21_8_5"/>
<dbReference type="GO" id="GO:0003676">
    <property type="term" value="F:nucleic acid binding"/>
    <property type="evidence" value="ECO:0007669"/>
    <property type="project" value="InterPro"/>
</dbReference>
<dbReference type="Gene3D" id="3.30.420.10">
    <property type="entry name" value="Ribonuclease H-like superfamily/Ribonuclease H"/>
    <property type="match status" value="1"/>
</dbReference>
<dbReference type="BioCyc" id="AURANTIMONAS:SI859A1_00490-MONOMER"/>
<dbReference type="EMBL" id="AAPJ01000002">
    <property type="protein sequence ID" value="EAS50371.1"/>
    <property type="molecule type" value="Genomic_DNA"/>
</dbReference>
<evidence type="ECO:0000313" key="2">
    <source>
        <dbReference type="EMBL" id="EAS50371.1"/>
    </source>
</evidence>
<accession>Q1YL02</accession>
<organism evidence="2 3">
    <name type="scientific">Aurantimonas manganoxydans (strain ATCC BAA-1229 / DSM 21871 / SI85-9A1)</name>
    <dbReference type="NCBI Taxonomy" id="287752"/>
    <lineage>
        <taxon>Bacteria</taxon>
        <taxon>Pseudomonadati</taxon>
        <taxon>Pseudomonadota</taxon>
        <taxon>Alphaproteobacteria</taxon>
        <taxon>Hyphomicrobiales</taxon>
        <taxon>Aurantimonadaceae</taxon>
        <taxon>Aurantimonas</taxon>
    </lineage>
</organism>
<dbReference type="Pfam" id="PF00665">
    <property type="entry name" value="rve"/>
    <property type="match status" value="1"/>
</dbReference>
<evidence type="ECO:0000313" key="3">
    <source>
        <dbReference type="Proteomes" id="UP000000321"/>
    </source>
</evidence>
<dbReference type="PANTHER" id="PTHR46889:SF4">
    <property type="entry name" value="TRANSPOSASE INSO FOR INSERTION SEQUENCE ELEMENT IS911B-RELATED"/>
    <property type="match status" value="1"/>
</dbReference>